<name>A0A098EAR7_9ZZZZ</name>
<dbReference type="AlphaFoldDB" id="A0A098EAR7"/>
<organism evidence="1">
    <name type="scientific">groundwater metagenome</name>
    <dbReference type="NCBI Taxonomy" id="717931"/>
    <lineage>
        <taxon>unclassified sequences</taxon>
        <taxon>metagenomes</taxon>
        <taxon>ecological metagenomes</taxon>
    </lineage>
</organism>
<dbReference type="EMBL" id="CCXY01000171">
    <property type="protein sequence ID" value="CEG12609.1"/>
    <property type="molecule type" value="Genomic_DNA"/>
</dbReference>
<protein>
    <submittedName>
        <fullName evidence="1">Uncharacterized protein</fullName>
    </submittedName>
</protein>
<accession>A0A098EAR7</accession>
<sequence length="38" mass="4515">MPVKISKNINKSENLLVIFLWLNSYNLILKPRFNIRKG</sequence>
<proteinExistence type="predicted"/>
<evidence type="ECO:0000313" key="1">
    <source>
        <dbReference type="EMBL" id="CEG12609.1"/>
    </source>
</evidence>
<gene>
    <name evidence="1" type="ORF">MSIBF_A2520004</name>
</gene>
<reference evidence="1" key="1">
    <citation type="submission" date="2014-09" db="EMBL/GenBank/DDBJ databases">
        <authorList>
            <person name="Probst J Alexander"/>
        </authorList>
    </citation>
    <scope>NUCLEOTIDE SEQUENCE</scope>
</reference>